<feature type="transmembrane region" description="Helical" evidence="6">
    <location>
        <begin position="290"/>
        <end position="323"/>
    </location>
</feature>
<feature type="transmembrane region" description="Helical" evidence="6">
    <location>
        <begin position="205"/>
        <end position="228"/>
    </location>
</feature>
<dbReference type="AlphaFoldDB" id="A0A538TH87"/>
<keyword evidence="3 6" id="KW-0812">Transmembrane</keyword>
<evidence type="ECO:0000313" key="8">
    <source>
        <dbReference type="Proteomes" id="UP000317691"/>
    </source>
</evidence>
<evidence type="ECO:0000256" key="1">
    <source>
        <dbReference type="ARBA" id="ARBA00004651"/>
    </source>
</evidence>
<feature type="transmembrane region" description="Helical" evidence="6">
    <location>
        <begin position="155"/>
        <end position="172"/>
    </location>
</feature>
<evidence type="ECO:0000256" key="4">
    <source>
        <dbReference type="ARBA" id="ARBA00022989"/>
    </source>
</evidence>
<feature type="transmembrane region" description="Helical" evidence="6">
    <location>
        <begin position="178"/>
        <end position="198"/>
    </location>
</feature>
<evidence type="ECO:0000313" key="7">
    <source>
        <dbReference type="EMBL" id="TMQ62980.1"/>
    </source>
</evidence>
<gene>
    <name evidence="7" type="ORF">E6K79_11240</name>
</gene>
<feature type="transmembrane region" description="Helical" evidence="6">
    <location>
        <begin position="260"/>
        <end position="278"/>
    </location>
</feature>
<protein>
    <submittedName>
        <fullName evidence="7">ABC transporter permease</fullName>
    </submittedName>
</protein>
<keyword evidence="4 6" id="KW-1133">Transmembrane helix</keyword>
<dbReference type="EMBL" id="VBOZ01000034">
    <property type="protein sequence ID" value="TMQ62980.1"/>
    <property type="molecule type" value="Genomic_DNA"/>
</dbReference>
<feature type="transmembrane region" description="Helical" evidence="6">
    <location>
        <begin position="31"/>
        <end position="52"/>
    </location>
</feature>
<sequence>MDSRYRDADARDDHRRDVGGRGVIPGRCRGGVWPIVANVLVLAALVVGTQLLSRELGAAPASASTAPWSGDVILVASGLLFLGLAFLLPLHAGLLNLAIHAQFLAGFAAGSLIPRYLDLPPGGEAPLALAVGALAGAAVGVIVAWLKRRFAIHEILSGLLLGAAMMFVPRGAGVGPVAPPALTIGLGSLTGALPWAAGLKLPPNLVLAFGILLLALGLILGFLAAHFLRVSVRGFDLRAVGSNPLAAVASGVDVDGVQSSMMVLGGACAGLTGALQLWSQPAVALERWPFPLGFAGMAIVFLGAGYLRGALLVALALAVWLNLPGSNEVLGSPEWGAAITLLLVLPSLWVLPRLLPDQGAPRAIWRTRHRESI</sequence>
<proteinExistence type="predicted"/>
<keyword evidence="5 6" id="KW-0472">Membrane</keyword>
<reference evidence="7 8" key="1">
    <citation type="journal article" date="2019" name="Nat. Microbiol.">
        <title>Mediterranean grassland soil C-N compound turnover is dependent on rainfall and depth, and is mediated by genomically divergent microorganisms.</title>
        <authorList>
            <person name="Diamond S."/>
            <person name="Andeer P.F."/>
            <person name="Li Z."/>
            <person name="Crits-Christoph A."/>
            <person name="Burstein D."/>
            <person name="Anantharaman K."/>
            <person name="Lane K.R."/>
            <person name="Thomas B.C."/>
            <person name="Pan C."/>
            <person name="Northen T.R."/>
            <person name="Banfield J.F."/>
        </authorList>
    </citation>
    <scope>NUCLEOTIDE SEQUENCE [LARGE SCALE GENOMIC DNA]</scope>
    <source>
        <strain evidence="7">WS_9</strain>
    </source>
</reference>
<dbReference type="Proteomes" id="UP000317691">
    <property type="component" value="Unassembled WGS sequence"/>
</dbReference>
<dbReference type="GO" id="GO:0022857">
    <property type="term" value="F:transmembrane transporter activity"/>
    <property type="evidence" value="ECO:0007669"/>
    <property type="project" value="InterPro"/>
</dbReference>
<evidence type="ECO:0000256" key="2">
    <source>
        <dbReference type="ARBA" id="ARBA00022475"/>
    </source>
</evidence>
<feature type="transmembrane region" description="Helical" evidence="6">
    <location>
        <begin position="125"/>
        <end position="146"/>
    </location>
</feature>
<feature type="transmembrane region" description="Helical" evidence="6">
    <location>
        <begin position="335"/>
        <end position="355"/>
    </location>
</feature>
<dbReference type="Pfam" id="PF02653">
    <property type="entry name" value="BPD_transp_2"/>
    <property type="match status" value="1"/>
</dbReference>
<evidence type="ECO:0000256" key="3">
    <source>
        <dbReference type="ARBA" id="ARBA00022692"/>
    </source>
</evidence>
<organism evidence="7 8">
    <name type="scientific">Eiseniibacteriota bacterium</name>
    <dbReference type="NCBI Taxonomy" id="2212470"/>
    <lineage>
        <taxon>Bacteria</taxon>
        <taxon>Candidatus Eiseniibacteriota</taxon>
    </lineage>
</organism>
<comment type="subcellular location">
    <subcellularLocation>
        <location evidence="1">Cell membrane</location>
        <topology evidence="1">Multi-pass membrane protein</topology>
    </subcellularLocation>
</comment>
<comment type="caution">
    <text evidence="7">The sequence shown here is derived from an EMBL/GenBank/DDBJ whole genome shotgun (WGS) entry which is preliminary data.</text>
</comment>
<dbReference type="PANTHER" id="PTHR47089:SF1">
    <property type="entry name" value="GUANOSINE ABC TRANSPORTER PERMEASE PROTEIN NUPP"/>
    <property type="match status" value="1"/>
</dbReference>
<accession>A0A538TH87</accession>
<evidence type="ECO:0000256" key="6">
    <source>
        <dbReference type="SAM" id="Phobius"/>
    </source>
</evidence>
<evidence type="ECO:0000256" key="5">
    <source>
        <dbReference type="ARBA" id="ARBA00023136"/>
    </source>
</evidence>
<feature type="transmembrane region" description="Helical" evidence="6">
    <location>
        <begin position="72"/>
        <end position="90"/>
    </location>
</feature>
<dbReference type="PANTHER" id="PTHR47089">
    <property type="entry name" value="ABC TRANSPORTER, PERMEASE PROTEIN"/>
    <property type="match status" value="1"/>
</dbReference>
<feature type="transmembrane region" description="Helical" evidence="6">
    <location>
        <begin position="97"/>
        <end position="113"/>
    </location>
</feature>
<dbReference type="GO" id="GO:0005886">
    <property type="term" value="C:plasma membrane"/>
    <property type="evidence" value="ECO:0007669"/>
    <property type="project" value="UniProtKB-SubCell"/>
</dbReference>
<name>A0A538TH87_UNCEI</name>
<dbReference type="InterPro" id="IPR001851">
    <property type="entry name" value="ABC_transp_permease"/>
</dbReference>
<keyword evidence="2" id="KW-1003">Cell membrane</keyword>